<evidence type="ECO:0000313" key="1">
    <source>
        <dbReference type="EMBL" id="GEU84769.1"/>
    </source>
</evidence>
<gene>
    <name evidence="1" type="ORF">Tci_056747</name>
</gene>
<accession>A0A6L2NGY9</accession>
<name>A0A6L2NGY9_TANCI</name>
<comment type="caution">
    <text evidence="1">The sequence shown here is derived from an EMBL/GenBank/DDBJ whole genome shotgun (WGS) entry which is preliminary data.</text>
</comment>
<protein>
    <submittedName>
        <fullName evidence="1">Retrotransposon protein</fullName>
    </submittedName>
</protein>
<dbReference type="AlphaFoldDB" id="A0A6L2NGY9"/>
<proteinExistence type="predicted"/>
<reference evidence="1" key="1">
    <citation type="journal article" date="2019" name="Sci. Rep.">
        <title>Draft genome of Tanacetum cinerariifolium, the natural source of mosquito coil.</title>
        <authorList>
            <person name="Yamashiro T."/>
            <person name="Shiraishi A."/>
            <person name="Satake H."/>
            <person name="Nakayama K."/>
        </authorList>
    </citation>
    <scope>NUCLEOTIDE SEQUENCE</scope>
</reference>
<organism evidence="1">
    <name type="scientific">Tanacetum cinerariifolium</name>
    <name type="common">Dalmatian daisy</name>
    <name type="synonym">Chrysanthemum cinerariifolium</name>
    <dbReference type="NCBI Taxonomy" id="118510"/>
    <lineage>
        <taxon>Eukaryota</taxon>
        <taxon>Viridiplantae</taxon>
        <taxon>Streptophyta</taxon>
        <taxon>Embryophyta</taxon>
        <taxon>Tracheophyta</taxon>
        <taxon>Spermatophyta</taxon>
        <taxon>Magnoliopsida</taxon>
        <taxon>eudicotyledons</taxon>
        <taxon>Gunneridae</taxon>
        <taxon>Pentapetalae</taxon>
        <taxon>asterids</taxon>
        <taxon>campanulids</taxon>
        <taxon>Asterales</taxon>
        <taxon>Asteraceae</taxon>
        <taxon>Asteroideae</taxon>
        <taxon>Anthemideae</taxon>
        <taxon>Anthemidinae</taxon>
        <taxon>Tanacetum</taxon>
    </lineage>
</organism>
<sequence length="469" mass="53994">MSLKVLKLTNQERLQVLHPGCQRTRRSYCSALSFPGNFQKATSLYQRPGYIYISIPSDDRAGIVDCVFEMKVRDLIKISKEKKLPGCVTSASNVKIVFARLMSNNNSISSSSNMMVKKGVDNKPLGAKVTFEVATPRALIYAGWMTSEDARSCDWVLNQPYELTNIIVDVFEYHFQVKRMIVKFEMRLGHANMRLIQSLASKELVRNLPKFKFDQHLQAHTGHKAKNMVLKTRCLELLHMDLFGPFAIQSYGGNIYTLVIVDDYSRHQPLVDDDLDGKEAIKAAKKKNLENNIEDETLEIDEIVNIKESRNHPLENVIGNFNQRTLRFPSTTNESLSSLVADDAKKWWISEGDGKITTWKELVEKFFCRFYPESYDGEDEMLDEGENWGIGPLEFLSNMNMLFKNHKKVDGRTQKVIFHSWMNGNWNKRYVDNSISSNNESKESKYVNQPNTATYSFFKAYDIHNIKKE</sequence>
<dbReference type="EMBL" id="BKCJ010008965">
    <property type="protein sequence ID" value="GEU84769.1"/>
    <property type="molecule type" value="Genomic_DNA"/>
</dbReference>